<dbReference type="EMBL" id="CAJNDS010001946">
    <property type="protein sequence ID" value="CAE7290737.1"/>
    <property type="molecule type" value="Genomic_DNA"/>
</dbReference>
<dbReference type="OrthoDB" id="433239at2759"/>
<sequence>MEPYGTPINLGSIGYSGKSGMFVLGASQKAALDDAGLPLEYYRSYNASFFEPARYTARVPDIDVNRVKTCADSAELGYPGIAELYFEKTGDAGGVVQSGGSRILDCLWDRWWLAPACRGNVSKCVPLIMPNTAWGMPEMMQQAFWHNMPVAFATAVDGDFVTLNRELRSLLYAWVPETTFFLDNPSLVIFPEHSPSEYQNNIYKTQNSETLLTKWAAAGFQEVAERPFKIAQNVQFTFEQIMGILWRHVYSGSPDPWETACAWMKEEEALWQAWIPNETECTAGRGLIDSDGNFVQDRALAVNCQFCPAGSYSAEQGSTRVCKACEPGTKQGIPGESECLPCELGTMALVEGSRECESCQLGQYANQTRMSQCQ</sequence>
<accession>A0A812NJC3</accession>
<dbReference type="Proteomes" id="UP000604046">
    <property type="component" value="Unassembled WGS sequence"/>
</dbReference>
<protein>
    <submittedName>
        <fullName evidence="1">RPS6 protein</fullName>
    </submittedName>
</protein>
<evidence type="ECO:0000313" key="2">
    <source>
        <dbReference type="Proteomes" id="UP000604046"/>
    </source>
</evidence>
<dbReference type="Gene3D" id="2.10.50.10">
    <property type="entry name" value="Tumor Necrosis Factor Receptor, subunit A, domain 2"/>
    <property type="match status" value="1"/>
</dbReference>
<keyword evidence="2" id="KW-1185">Reference proteome</keyword>
<dbReference type="SMART" id="SM01411">
    <property type="entry name" value="Ephrin_rec_like"/>
    <property type="match status" value="2"/>
</dbReference>
<reference evidence="1" key="1">
    <citation type="submission" date="2021-02" db="EMBL/GenBank/DDBJ databases">
        <authorList>
            <person name="Dougan E. K."/>
            <person name="Rhodes N."/>
            <person name="Thang M."/>
            <person name="Chan C."/>
        </authorList>
    </citation>
    <scope>NUCLEOTIDE SEQUENCE</scope>
</reference>
<proteinExistence type="predicted"/>
<gene>
    <name evidence="1" type="primary">RPS6</name>
    <name evidence="1" type="ORF">SNAT2548_LOCUS15333</name>
</gene>
<dbReference type="AlphaFoldDB" id="A0A812NJC3"/>
<comment type="caution">
    <text evidence="1">The sequence shown here is derived from an EMBL/GenBank/DDBJ whole genome shotgun (WGS) entry which is preliminary data.</text>
</comment>
<name>A0A812NJC3_9DINO</name>
<evidence type="ECO:0000313" key="1">
    <source>
        <dbReference type="EMBL" id="CAE7290737.1"/>
    </source>
</evidence>
<dbReference type="InterPro" id="IPR009030">
    <property type="entry name" value="Growth_fac_rcpt_cys_sf"/>
</dbReference>
<dbReference type="PANTHER" id="PTHR46967:SF1">
    <property type="entry name" value="KERATIN-ASSOCIATED PROTEIN 16-1-LIKE"/>
    <property type="match status" value="1"/>
</dbReference>
<organism evidence="1 2">
    <name type="scientific">Symbiodinium natans</name>
    <dbReference type="NCBI Taxonomy" id="878477"/>
    <lineage>
        <taxon>Eukaryota</taxon>
        <taxon>Sar</taxon>
        <taxon>Alveolata</taxon>
        <taxon>Dinophyceae</taxon>
        <taxon>Suessiales</taxon>
        <taxon>Symbiodiniaceae</taxon>
        <taxon>Symbiodinium</taxon>
    </lineage>
</organism>
<dbReference type="PANTHER" id="PTHR46967">
    <property type="entry name" value="INSULIN-LIKE GROWTH FACTOR BINDING PROTEIN,N-TERMINAL"/>
    <property type="match status" value="1"/>
</dbReference>
<dbReference type="SUPFAM" id="SSF57184">
    <property type="entry name" value="Growth factor receptor domain"/>
    <property type="match status" value="1"/>
</dbReference>